<organism evidence="2 3">
    <name type="scientific">Catellatospora aurea</name>
    <dbReference type="NCBI Taxonomy" id="1337874"/>
    <lineage>
        <taxon>Bacteria</taxon>
        <taxon>Bacillati</taxon>
        <taxon>Actinomycetota</taxon>
        <taxon>Actinomycetes</taxon>
        <taxon>Micromonosporales</taxon>
        <taxon>Micromonosporaceae</taxon>
        <taxon>Catellatospora</taxon>
    </lineage>
</organism>
<dbReference type="Pfam" id="PF12680">
    <property type="entry name" value="SnoaL_2"/>
    <property type="match status" value="1"/>
</dbReference>
<dbReference type="RefSeq" id="WP_376804457.1">
    <property type="nucleotide sequence ID" value="NZ_JBHTAC010000001.1"/>
</dbReference>
<dbReference type="SUPFAM" id="SSF54427">
    <property type="entry name" value="NTF2-like"/>
    <property type="match status" value="1"/>
</dbReference>
<gene>
    <name evidence="2" type="ORF">ACFQO7_00550</name>
</gene>
<reference evidence="3" key="1">
    <citation type="journal article" date="2019" name="Int. J. Syst. Evol. Microbiol.">
        <title>The Global Catalogue of Microorganisms (GCM) 10K type strain sequencing project: providing services to taxonomists for standard genome sequencing and annotation.</title>
        <authorList>
            <consortium name="The Broad Institute Genomics Platform"/>
            <consortium name="The Broad Institute Genome Sequencing Center for Infectious Disease"/>
            <person name="Wu L."/>
            <person name="Ma J."/>
        </authorList>
    </citation>
    <scope>NUCLEOTIDE SEQUENCE [LARGE SCALE GENOMIC DNA]</scope>
    <source>
        <strain evidence="3">CGMCC 1.9106</strain>
    </source>
</reference>
<evidence type="ECO:0000259" key="1">
    <source>
        <dbReference type="Pfam" id="PF12680"/>
    </source>
</evidence>
<name>A0ABW2GQ24_9ACTN</name>
<proteinExistence type="predicted"/>
<comment type="caution">
    <text evidence="2">The sequence shown here is derived from an EMBL/GenBank/DDBJ whole genome shotgun (WGS) entry which is preliminary data.</text>
</comment>
<keyword evidence="3" id="KW-1185">Reference proteome</keyword>
<evidence type="ECO:0000313" key="3">
    <source>
        <dbReference type="Proteomes" id="UP001596392"/>
    </source>
</evidence>
<sequence length="194" mass="20381">MLIQDQAVASAPWTGLSIGQSPGIVPLRRPQAPAVPGTRAIVEEYLARLVEGDADRITELFAEEVECLVAVAEAAPWMASRGLAADFLRLTMPRFELGRSSVEADKVLVDGADAVVLGHFIHVIEPTGRRLSSPVAIHLSVSAGRIHSMHLYEDNVALVSRIRGKRPITSSACAAAKNALTLTAAASGASPTGA</sequence>
<dbReference type="Gene3D" id="3.10.450.50">
    <property type="match status" value="1"/>
</dbReference>
<protein>
    <submittedName>
        <fullName evidence="2">Nuclear transport factor 2 family protein</fullName>
    </submittedName>
</protein>
<accession>A0ABW2GQ24</accession>
<dbReference type="Proteomes" id="UP001596392">
    <property type="component" value="Unassembled WGS sequence"/>
</dbReference>
<dbReference type="EMBL" id="JBHTAC010000001">
    <property type="protein sequence ID" value="MFC7240955.1"/>
    <property type="molecule type" value="Genomic_DNA"/>
</dbReference>
<dbReference type="InterPro" id="IPR037401">
    <property type="entry name" value="SnoaL-like"/>
</dbReference>
<evidence type="ECO:0000313" key="2">
    <source>
        <dbReference type="EMBL" id="MFC7240955.1"/>
    </source>
</evidence>
<feature type="domain" description="SnoaL-like" evidence="1">
    <location>
        <begin position="42"/>
        <end position="147"/>
    </location>
</feature>
<dbReference type="InterPro" id="IPR032710">
    <property type="entry name" value="NTF2-like_dom_sf"/>
</dbReference>